<keyword evidence="12" id="KW-1185">Reference proteome</keyword>
<keyword evidence="3" id="KW-0812">Transmembrane</keyword>
<dbReference type="Proteomes" id="UP001408789">
    <property type="component" value="Unassembled WGS sequence"/>
</dbReference>
<name>A0AAP0GKJ0_9ASTR</name>
<dbReference type="CDD" id="cd15861">
    <property type="entry name" value="SNARE_SNAP25N_23N_29N_SEC9N"/>
    <property type="match status" value="1"/>
</dbReference>
<sequence length="288" mass="33125">MSLKERLPSFRKCFCHVDFHRKEKMNERKSDSAYVELFGCVYLGTSGHFYHILLDKLCKGKKDSTTVTKKVVVDQLTASPSNNLMFMLYYGFVIEEMSNQELIQAGNKTMDETDQAIEHSKKVANQTVEVRTQIAAKLKGQTDQMALILNKLDTIQFSIKKASQLVKEIGHQVMFQKEDVTVSCSCLRSEQYGLLCRHIFHALRFSDVLEFPKQYILRRWSREVVPNVINRPMVGVNGVPDSDFQVDAVVRVIIFSAEYVVNKLVKDMEKLCSFRDHLKEYMSTVDAT</sequence>
<keyword evidence="9" id="KW-0479">Metal-binding</keyword>
<dbReference type="SUPFAM" id="SSF58038">
    <property type="entry name" value="SNARE fusion complex"/>
    <property type="match status" value="1"/>
</dbReference>
<evidence type="ECO:0000256" key="8">
    <source>
        <dbReference type="ARBA" id="ARBA00061068"/>
    </source>
</evidence>
<evidence type="ECO:0000256" key="4">
    <source>
        <dbReference type="ARBA" id="ARBA00022927"/>
    </source>
</evidence>
<dbReference type="AlphaFoldDB" id="A0AAP0GKJ0"/>
<dbReference type="GO" id="GO:0015031">
    <property type="term" value="P:protein transport"/>
    <property type="evidence" value="ECO:0007669"/>
    <property type="project" value="UniProtKB-KW"/>
</dbReference>
<keyword evidence="7" id="KW-0472">Membrane</keyword>
<feature type="domain" description="SWIM-type" evidence="10">
    <location>
        <begin position="171"/>
        <end position="207"/>
    </location>
</feature>
<evidence type="ECO:0000256" key="5">
    <source>
        <dbReference type="ARBA" id="ARBA00022989"/>
    </source>
</evidence>
<keyword evidence="9" id="KW-0863">Zinc-finger</keyword>
<gene>
    <name evidence="11" type="ORF">SSX86_029911</name>
</gene>
<dbReference type="FunFam" id="1.20.5.110:FF:000021">
    <property type="entry name" value="novel plant SNARE 11"/>
    <property type="match status" value="1"/>
</dbReference>
<evidence type="ECO:0000256" key="7">
    <source>
        <dbReference type="ARBA" id="ARBA00023136"/>
    </source>
</evidence>
<dbReference type="Gene3D" id="1.20.5.110">
    <property type="match status" value="1"/>
</dbReference>
<dbReference type="GO" id="GO:0031201">
    <property type="term" value="C:SNARE complex"/>
    <property type="evidence" value="ECO:0007669"/>
    <property type="project" value="InterPro"/>
</dbReference>
<keyword evidence="6" id="KW-0175">Coiled coil</keyword>
<dbReference type="PANTHER" id="PTHR47718">
    <property type="entry name" value="OS01G0519700 PROTEIN"/>
    <property type="match status" value="1"/>
</dbReference>
<keyword evidence="4" id="KW-0653">Protein transport</keyword>
<keyword evidence="2" id="KW-0813">Transport</keyword>
<dbReference type="PROSITE" id="PS50966">
    <property type="entry name" value="ZF_SWIM"/>
    <property type="match status" value="1"/>
</dbReference>
<dbReference type="PANTHER" id="PTHR47718:SF17">
    <property type="entry name" value="PROTEIN FAR1-RELATED SEQUENCE 5-LIKE"/>
    <property type="match status" value="1"/>
</dbReference>
<evidence type="ECO:0000313" key="11">
    <source>
        <dbReference type="EMBL" id="KAK9053278.1"/>
    </source>
</evidence>
<reference evidence="11 12" key="1">
    <citation type="submission" date="2024-04" db="EMBL/GenBank/DDBJ databases">
        <title>The reference genome of an endangered Asteraceae, Deinandra increscens subsp. villosa, native to the Central Coast of California.</title>
        <authorList>
            <person name="Guilliams M."/>
            <person name="Hasenstab-Lehman K."/>
            <person name="Meyer R."/>
            <person name="Mcevoy S."/>
        </authorList>
    </citation>
    <scope>NUCLEOTIDE SEQUENCE [LARGE SCALE GENOMIC DNA]</scope>
    <source>
        <tissue evidence="11">Leaf</tissue>
    </source>
</reference>
<evidence type="ECO:0000256" key="1">
    <source>
        <dbReference type="ARBA" id="ARBA00004211"/>
    </source>
</evidence>
<comment type="caution">
    <text evidence="11">The sequence shown here is derived from an EMBL/GenBank/DDBJ whole genome shotgun (WGS) entry which is preliminary data.</text>
</comment>
<accession>A0AAP0GKJ0</accession>
<dbReference type="EMBL" id="JBCNJP010000027">
    <property type="protein sequence ID" value="KAK9053278.1"/>
    <property type="molecule type" value="Genomic_DNA"/>
</dbReference>
<evidence type="ECO:0000256" key="2">
    <source>
        <dbReference type="ARBA" id="ARBA00022448"/>
    </source>
</evidence>
<protein>
    <recommendedName>
        <fullName evidence="10">SWIM-type domain-containing protein</fullName>
    </recommendedName>
</protein>
<proteinExistence type="inferred from homology"/>
<keyword evidence="9" id="KW-0862">Zinc</keyword>
<evidence type="ECO:0000256" key="3">
    <source>
        <dbReference type="ARBA" id="ARBA00022692"/>
    </source>
</evidence>
<evidence type="ECO:0000259" key="10">
    <source>
        <dbReference type="PROSITE" id="PS50966"/>
    </source>
</evidence>
<keyword evidence="5" id="KW-1133">Transmembrane helix</keyword>
<organism evidence="11 12">
    <name type="scientific">Deinandra increscens subsp. villosa</name>
    <dbReference type="NCBI Taxonomy" id="3103831"/>
    <lineage>
        <taxon>Eukaryota</taxon>
        <taxon>Viridiplantae</taxon>
        <taxon>Streptophyta</taxon>
        <taxon>Embryophyta</taxon>
        <taxon>Tracheophyta</taxon>
        <taxon>Spermatophyta</taxon>
        <taxon>Magnoliopsida</taxon>
        <taxon>eudicotyledons</taxon>
        <taxon>Gunneridae</taxon>
        <taxon>Pentapetalae</taxon>
        <taxon>asterids</taxon>
        <taxon>campanulids</taxon>
        <taxon>Asterales</taxon>
        <taxon>Asteraceae</taxon>
        <taxon>Asteroideae</taxon>
        <taxon>Heliantheae alliance</taxon>
        <taxon>Madieae</taxon>
        <taxon>Madiinae</taxon>
        <taxon>Deinandra</taxon>
    </lineage>
</organism>
<dbReference type="InterPro" id="IPR044766">
    <property type="entry name" value="NPSN/SNAP25-like_N_SNARE"/>
</dbReference>
<evidence type="ECO:0000313" key="12">
    <source>
        <dbReference type="Proteomes" id="UP001408789"/>
    </source>
</evidence>
<dbReference type="GO" id="GO:0008270">
    <property type="term" value="F:zinc ion binding"/>
    <property type="evidence" value="ECO:0007669"/>
    <property type="project" value="UniProtKB-KW"/>
</dbReference>
<evidence type="ECO:0000256" key="6">
    <source>
        <dbReference type="ARBA" id="ARBA00023054"/>
    </source>
</evidence>
<dbReference type="InterPro" id="IPR007527">
    <property type="entry name" value="Znf_SWIM"/>
</dbReference>
<comment type="similarity">
    <text evidence="8">Belongs to the novel plant SNARE family.</text>
</comment>
<dbReference type="Pfam" id="PF04434">
    <property type="entry name" value="SWIM"/>
    <property type="match status" value="1"/>
</dbReference>
<dbReference type="GO" id="GO:0005484">
    <property type="term" value="F:SNAP receptor activity"/>
    <property type="evidence" value="ECO:0007669"/>
    <property type="project" value="InterPro"/>
</dbReference>
<comment type="subcellular location">
    <subcellularLocation>
        <location evidence="1">Membrane</location>
        <topology evidence="1">Single-pass type IV membrane protein</topology>
    </subcellularLocation>
</comment>
<evidence type="ECO:0000256" key="9">
    <source>
        <dbReference type="PROSITE-ProRule" id="PRU00325"/>
    </source>
</evidence>